<organism evidence="17 18">
    <name type="scientific">Hyphopichia burtonii NRRL Y-1933</name>
    <dbReference type="NCBI Taxonomy" id="984485"/>
    <lineage>
        <taxon>Eukaryota</taxon>
        <taxon>Fungi</taxon>
        <taxon>Dikarya</taxon>
        <taxon>Ascomycota</taxon>
        <taxon>Saccharomycotina</taxon>
        <taxon>Pichiomycetes</taxon>
        <taxon>Debaryomycetaceae</taxon>
        <taxon>Hyphopichia</taxon>
    </lineage>
</organism>
<feature type="domain" description="Helicase ATP-binding" evidence="14">
    <location>
        <begin position="33"/>
        <end position="209"/>
    </location>
</feature>
<feature type="region of interest" description="Disordered" evidence="13">
    <location>
        <begin position="406"/>
        <end position="445"/>
    </location>
</feature>
<evidence type="ECO:0000313" key="18">
    <source>
        <dbReference type="Proteomes" id="UP000095085"/>
    </source>
</evidence>
<dbReference type="RefSeq" id="XP_020077576.1">
    <property type="nucleotide sequence ID" value="XM_020220019.1"/>
</dbReference>
<dbReference type="PROSITE" id="PS00039">
    <property type="entry name" value="DEAD_ATP_HELICASE"/>
    <property type="match status" value="1"/>
</dbReference>
<sequence length="445" mass="49767">MSKFEDLGVAKWLAESLNAMKIYTPTTIQATCIPKILKGHDCIGGAKTGSGKTIAFGAPMLTEWSQDPMGIFGVVLTPTRELALQIAEQFHALGSSMNIRVSVIVGGEDIITQALELQKKPHFIIATPGRLADHIINSGEDTICGLRRVKYLVLDEADRLLSNSFSKDLEKCFDILPKSDKRRTLLFTATVTDAVRALKDRPVPKGKLPVYINEVDTIDKVAIPSTLNVNYIFIPSYVKEAYLHNILTLSQYKDANVIIFVNRTHTAEVLRRTLRKLELRVASLHSEMPQLERTSSLHRFKANAARILIATDVASRGLDIPTVELVINYDIPADPDDYIHRVGRTARAGRKGDALSVVTEKDVERILSIEERINKKMDLLELVDDDKIIKESLKVTSSAKREALMDMDREGFGEKKLNNKRKHASREELKNKSKISKLNKNSKNS</sequence>
<dbReference type="AlphaFoldDB" id="A0A1E4RMN0"/>
<dbReference type="GO" id="GO:0006364">
    <property type="term" value="P:rRNA processing"/>
    <property type="evidence" value="ECO:0007669"/>
    <property type="project" value="UniProtKB-KW"/>
</dbReference>
<dbReference type="PANTHER" id="PTHR47959">
    <property type="entry name" value="ATP-DEPENDENT RNA HELICASE RHLE-RELATED"/>
    <property type="match status" value="1"/>
</dbReference>
<feature type="short sequence motif" description="Q motif" evidence="10">
    <location>
        <begin position="2"/>
        <end position="30"/>
    </location>
</feature>
<dbReference type="PANTHER" id="PTHR47959:SF24">
    <property type="entry name" value="ATP-DEPENDENT RNA HELICASE"/>
    <property type="match status" value="1"/>
</dbReference>
<dbReference type="InterPro" id="IPR014014">
    <property type="entry name" value="RNA_helicase_DEAD_Q_motif"/>
</dbReference>
<protein>
    <submittedName>
        <fullName evidence="17">ATP-dependent RNA helicase DBP8</fullName>
    </submittedName>
</protein>
<evidence type="ECO:0000256" key="9">
    <source>
        <dbReference type="ARBA" id="ARBA00023242"/>
    </source>
</evidence>
<dbReference type="Pfam" id="PF00271">
    <property type="entry name" value="Helicase_C"/>
    <property type="match status" value="1"/>
</dbReference>
<keyword evidence="4 11" id="KW-0547">Nucleotide-binding</keyword>
<dbReference type="InterPro" id="IPR014001">
    <property type="entry name" value="Helicase_ATP-bd"/>
</dbReference>
<reference evidence="18" key="1">
    <citation type="submission" date="2016-05" db="EMBL/GenBank/DDBJ databases">
        <title>Comparative genomics of biotechnologically important yeasts.</title>
        <authorList>
            <consortium name="DOE Joint Genome Institute"/>
            <person name="Riley R."/>
            <person name="Haridas S."/>
            <person name="Wolfe K.H."/>
            <person name="Lopes M.R."/>
            <person name="Hittinger C.T."/>
            <person name="Goker M."/>
            <person name="Salamov A."/>
            <person name="Wisecaver J."/>
            <person name="Long T.M."/>
            <person name="Aerts A.L."/>
            <person name="Barry K."/>
            <person name="Choi C."/>
            <person name="Clum A."/>
            <person name="Coughlan A.Y."/>
            <person name="Deshpande S."/>
            <person name="Douglass A.P."/>
            <person name="Hanson S.J."/>
            <person name="Klenk H.-P."/>
            <person name="Labutti K."/>
            <person name="Lapidus A."/>
            <person name="Lindquist E."/>
            <person name="Lipzen A."/>
            <person name="Meier-Kolthoff J.P."/>
            <person name="Ohm R.A."/>
            <person name="Otillar R.P."/>
            <person name="Pangilinan J."/>
            <person name="Peng Y."/>
            <person name="Rokas A."/>
            <person name="Rosa C.A."/>
            <person name="Scheuner C."/>
            <person name="Sibirny A.A."/>
            <person name="Slot J.C."/>
            <person name="Stielow J.B."/>
            <person name="Sun H."/>
            <person name="Kurtzman C.P."/>
            <person name="Blackwell M."/>
            <person name="Grigoriev I.V."/>
            <person name="Jeffries T.W."/>
        </authorList>
    </citation>
    <scope>NUCLEOTIDE SEQUENCE [LARGE SCALE GENOMIC DNA]</scope>
    <source>
        <strain evidence="18">NRRL Y-1933</strain>
    </source>
</reference>
<comment type="similarity">
    <text evidence="11">Belongs to the DEAD box helicase family.</text>
</comment>
<dbReference type="GO" id="GO:0003724">
    <property type="term" value="F:RNA helicase activity"/>
    <property type="evidence" value="ECO:0007669"/>
    <property type="project" value="InterPro"/>
</dbReference>
<dbReference type="Pfam" id="PF00270">
    <property type="entry name" value="DEAD"/>
    <property type="match status" value="1"/>
</dbReference>
<dbReference type="GO" id="GO:0005634">
    <property type="term" value="C:nucleus"/>
    <property type="evidence" value="ECO:0007669"/>
    <property type="project" value="UniProtKB-SubCell"/>
</dbReference>
<dbReference type="STRING" id="984485.A0A1E4RMN0"/>
<evidence type="ECO:0000256" key="5">
    <source>
        <dbReference type="ARBA" id="ARBA00022801"/>
    </source>
</evidence>
<dbReference type="InterPro" id="IPR001650">
    <property type="entry name" value="Helicase_C-like"/>
</dbReference>
<dbReference type="SUPFAM" id="SSF52540">
    <property type="entry name" value="P-loop containing nucleoside triphosphate hydrolases"/>
    <property type="match status" value="1"/>
</dbReference>
<evidence type="ECO:0000256" key="11">
    <source>
        <dbReference type="RuleBase" id="RU000492"/>
    </source>
</evidence>
<evidence type="ECO:0000259" key="15">
    <source>
        <dbReference type="PROSITE" id="PS51194"/>
    </source>
</evidence>
<dbReference type="OrthoDB" id="10261904at2759"/>
<dbReference type="PROSITE" id="PS51195">
    <property type="entry name" value="Q_MOTIF"/>
    <property type="match status" value="1"/>
</dbReference>
<keyword evidence="12" id="KW-0175">Coiled coil</keyword>
<evidence type="ECO:0000256" key="4">
    <source>
        <dbReference type="ARBA" id="ARBA00022741"/>
    </source>
</evidence>
<dbReference type="PROSITE" id="PS51194">
    <property type="entry name" value="HELICASE_CTER"/>
    <property type="match status" value="1"/>
</dbReference>
<dbReference type="CDD" id="cd18787">
    <property type="entry name" value="SF2_C_DEAD"/>
    <property type="match status" value="1"/>
</dbReference>
<evidence type="ECO:0000256" key="2">
    <source>
        <dbReference type="ARBA" id="ARBA00022517"/>
    </source>
</evidence>
<feature type="domain" description="DEAD-box RNA helicase Q" evidence="16">
    <location>
        <begin position="2"/>
        <end position="30"/>
    </location>
</feature>
<dbReference type="InterPro" id="IPR011545">
    <property type="entry name" value="DEAD/DEAH_box_helicase_dom"/>
</dbReference>
<dbReference type="CDD" id="cd17955">
    <property type="entry name" value="DEADc_DDX49"/>
    <property type="match status" value="1"/>
</dbReference>
<dbReference type="SMART" id="SM00490">
    <property type="entry name" value="HELICc"/>
    <property type="match status" value="1"/>
</dbReference>
<evidence type="ECO:0000259" key="14">
    <source>
        <dbReference type="PROSITE" id="PS51192"/>
    </source>
</evidence>
<keyword evidence="2" id="KW-0690">Ribosome biogenesis</keyword>
<keyword evidence="7 11" id="KW-0067">ATP-binding</keyword>
<keyword evidence="18" id="KW-1185">Reference proteome</keyword>
<dbReference type="GO" id="GO:0016787">
    <property type="term" value="F:hydrolase activity"/>
    <property type="evidence" value="ECO:0007669"/>
    <property type="project" value="UniProtKB-KW"/>
</dbReference>
<evidence type="ECO:0000259" key="16">
    <source>
        <dbReference type="PROSITE" id="PS51195"/>
    </source>
</evidence>
<dbReference type="Proteomes" id="UP000095085">
    <property type="component" value="Unassembled WGS sequence"/>
</dbReference>
<evidence type="ECO:0000256" key="3">
    <source>
        <dbReference type="ARBA" id="ARBA00022552"/>
    </source>
</evidence>
<dbReference type="GO" id="GO:0005524">
    <property type="term" value="F:ATP binding"/>
    <property type="evidence" value="ECO:0007669"/>
    <property type="project" value="UniProtKB-KW"/>
</dbReference>
<evidence type="ECO:0000256" key="10">
    <source>
        <dbReference type="PROSITE-ProRule" id="PRU00552"/>
    </source>
</evidence>
<feature type="compositionally biased region" description="Basic and acidic residues" evidence="13">
    <location>
        <begin position="406"/>
        <end position="417"/>
    </location>
</feature>
<dbReference type="InterPro" id="IPR027417">
    <property type="entry name" value="P-loop_NTPase"/>
</dbReference>
<feature type="domain" description="Helicase C-terminal" evidence="15">
    <location>
        <begin position="242"/>
        <end position="388"/>
    </location>
</feature>
<keyword evidence="6 11" id="KW-0347">Helicase</keyword>
<dbReference type="Gene3D" id="3.40.50.300">
    <property type="entry name" value="P-loop containing nucleotide triphosphate hydrolases"/>
    <property type="match status" value="2"/>
</dbReference>
<dbReference type="InterPro" id="IPR050079">
    <property type="entry name" value="DEAD_box_RNA_helicase"/>
</dbReference>
<evidence type="ECO:0000256" key="1">
    <source>
        <dbReference type="ARBA" id="ARBA00004123"/>
    </source>
</evidence>
<evidence type="ECO:0000256" key="7">
    <source>
        <dbReference type="ARBA" id="ARBA00022840"/>
    </source>
</evidence>
<gene>
    <name evidence="17" type="ORF">HYPBUDRAFT_147078</name>
</gene>
<dbReference type="InterPro" id="IPR000629">
    <property type="entry name" value="RNA-helicase_DEAD-box_CS"/>
</dbReference>
<keyword evidence="8" id="KW-0694">RNA-binding</keyword>
<dbReference type="EMBL" id="KV454539">
    <property type="protein sequence ID" value="ODV68509.1"/>
    <property type="molecule type" value="Genomic_DNA"/>
</dbReference>
<dbReference type="GO" id="GO:0005829">
    <property type="term" value="C:cytosol"/>
    <property type="evidence" value="ECO:0007669"/>
    <property type="project" value="TreeGrafter"/>
</dbReference>
<keyword evidence="5 11" id="KW-0378">Hydrolase</keyword>
<keyword evidence="3" id="KW-0698">rRNA processing</keyword>
<evidence type="ECO:0000256" key="6">
    <source>
        <dbReference type="ARBA" id="ARBA00022806"/>
    </source>
</evidence>
<name>A0A1E4RMN0_9ASCO</name>
<dbReference type="SMART" id="SM00487">
    <property type="entry name" value="DEXDc"/>
    <property type="match status" value="1"/>
</dbReference>
<comment type="subcellular location">
    <subcellularLocation>
        <location evidence="1">Nucleus</location>
    </subcellularLocation>
</comment>
<evidence type="ECO:0000313" key="17">
    <source>
        <dbReference type="EMBL" id="ODV68509.1"/>
    </source>
</evidence>
<evidence type="ECO:0000256" key="12">
    <source>
        <dbReference type="SAM" id="Coils"/>
    </source>
</evidence>
<dbReference type="GO" id="GO:0003723">
    <property type="term" value="F:RNA binding"/>
    <property type="evidence" value="ECO:0007669"/>
    <property type="project" value="UniProtKB-KW"/>
</dbReference>
<proteinExistence type="inferred from homology"/>
<feature type="coiled-coil region" evidence="12">
    <location>
        <begin position="267"/>
        <end position="294"/>
    </location>
</feature>
<dbReference type="GeneID" id="30994569"/>
<keyword evidence="9" id="KW-0539">Nucleus</keyword>
<accession>A0A1E4RMN0</accession>
<dbReference type="PROSITE" id="PS51192">
    <property type="entry name" value="HELICASE_ATP_BIND_1"/>
    <property type="match status" value="1"/>
</dbReference>
<evidence type="ECO:0000256" key="13">
    <source>
        <dbReference type="SAM" id="MobiDB-lite"/>
    </source>
</evidence>
<evidence type="ECO:0000256" key="8">
    <source>
        <dbReference type="ARBA" id="ARBA00022884"/>
    </source>
</evidence>